<comment type="caution">
    <text evidence="1">The sequence shown here is derived from an EMBL/GenBank/DDBJ whole genome shotgun (WGS) entry which is preliminary data.</text>
</comment>
<dbReference type="Gene3D" id="3.40.50.2300">
    <property type="match status" value="2"/>
</dbReference>
<protein>
    <submittedName>
        <fullName evidence="1">ABC transporter substrate-binding protein</fullName>
    </submittedName>
</protein>
<sequence length="299" mass="32230">MKKILLTLAILGVLVTFFLLNKKEGVDYRIGISQIVDHPALNSARDGLKDELKENGINALYIETNANGDMSSLVLNTRKLINQKVDMIYAIATPSAQVAQNSTTDIPIVISAVTDAKAAGIVNSNITGVLDAVDIEKQVLLLKEVMPDVKKLGVIYSSGEQNSLIQVDILKAATAKHGIELVEKSISQINEVAIATEAILKEVDALYTPADNLIASTINVIADKAKEAKKVTLGAEKSHVDAGILMTLGIDYYELGKEAGKIALSILKGEKPENIEIKGMENLKFEYNKDTASLLGLEF</sequence>
<dbReference type="PANTHER" id="PTHR35271:SF1">
    <property type="entry name" value="ABC TRANSPORTER, SUBSTRATE-BINDING LIPOPROTEIN"/>
    <property type="match status" value="1"/>
</dbReference>
<keyword evidence="2" id="KW-1185">Reference proteome</keyword>
<dbReference type="SUPFAM" id="SSF53822">
    <property type="entry name" value="Periplasmic binding protein-like I"/>
    <property type="match status" value="1"/>
</dbReference>
<gene>
    <name evidence="1" type="ORF">HP397_04525</name>
</gene>
<accession>A0A7Z0PF30</accession>
<proteinExistence type="predicted"/>
<dbReference type="InterPro" id="IPR028082">
    <property type="entry name" value="Peripla_BP_I"/>
</dbReference>
<dbReference type="EMBL" id="JABMKT010000020">
    <property type="protein sequence ID" value="NYV28078.1"/>
    <property type="molecule type" value="Genomic_DNA"/>
</dbReference>
<reference evidence="1 2" key="1">
    <citation type="submission" date="2020-05" db="EMBL/GenBank/DDBJ databases">
        <title>Streptobacillus felis strain LHL191014123.</title>
        <authorList>
            <person name="Fawzy A."/>
            <person name="Rau J."/>
            <person name="Risse K."/>
            <person name="Schauerte N."/>
            <person name="Geiger C."/>
            <person name="Blom J."/>
            <person name="Imirzalioglu C."/>
            <person name="Falgenhauer J."/>
            <person name="Bach A."/>
            <person name="Herden C."/>
            <person name="Eisenberg T."/>
        </authorList>
    </citation>
    <scope>NUCLEOTIDE SEQUENCE [LARGE SCALE GENOMIC DNA]</scope>
    <source>
        <strain evidence="1 2">LHL191014123</strain>
    </source>
</reference>
<evidence type="ECO:0000313" key="1">
    <source>
        <dbReference type="EMBL" id="NYV28078.1"/>
    </source>
</evidence>
<dbReference type="RefSeq" id="WP_180136172.1">
    <property type="nucleotide sequence ID" value="NZ_JABMKT010000020.1"/>
</dbReference>
<organism evidence="1 2">
    <name type="scientific">Streptobacillus felis</name>
    <dbReference type="NCBI Taxonomy" id="1384509"/>
    <lineage>
        <taxon>Bacteria</taxon>
        <taxon>Fusobacteriati</taxon>
        <taxon>Fusobacteriota</taxon>
        <taxon>Fusobacteriia</taxon>
        <taxon>Fusobacteriales</taxon>
        <taxon>Leptotrichiaceae</taxon>
        <taxon>Streptobacillus</taxon>
    </lineage>
</organism>
<name>A0A7Z0PF30_9FUSO</name>
<dbReference type="InterPro" id="IPR007487">
    <property type="entry name" value="ABC_transpt-TYRBP-like"/>
</dbReference>
<dbReference type="Pfam" id="PF04392">
    <property type="entry name" value="ABC_sub_bind"/>
    <property type="match status" value="1"/>
</dbReference>
<dbReference type="CDD" id="cd06325">
    <property type="entry name" value="PBP1_ABC_unchar_transporter"/>
    <property type="match status" value="1"/>
</dbReference>
<dbReference type="AlphaFoldDB" id="A0A7Z0PF30"/>
<dbReference type="Proteomes" id="UP000526184">
    <property type="component" value="Unassembled WGS sequence"/>
</dbReference>
<dbReference type="PANTHER" id="PTHR35271">
    <property type="entry name" value="ABC TRANSPORTER, SUBSTRATE-BINDING LIPOPROTEIN-RELATED"/>
    <property type="match status" value="1"/>
</dbReference>
<evidence type="ECO:0000313" key="2">
    <source>
        <dbReference type="Proteomes" id="UP000526184"/>
    </source>
</evidence>